<dbReference type="CDD" id="cd01949">
    <property type="entry name" value="GGDEF"/>
    <property type="match status" value="1"/>
</dbReference>
<evidence type="ECO:0000256" key="2">
    <source>
        <dbReference type="ARBA" id="ARBA00012528"/>
    </source>
</evidence>
<dbReference type="RefSeq" id="WP_005298610.1">
    <property type="nucleotide sequence ID" value="NZ_JDWD01000085.1"/>
</dbReference>
<dbReference type="PANTHER" id="PTHR45138">
    <property type="entry name" value="REGULATORY COMPONENTS OF SENSORY TRANSDUCTION SYSTEM"/>
    <property type="match status" value="1"/>
</dbReference>
<dbReference type="PROSITE" id="PS50887">
    <property type="entry name" value="GGDEF"/>
    <property type="match status" value="1"/>
</dbReference>
<keyword evidence="6" id="KW-1185">Reference proteome</keyword>
<dbReference type="Pfam" id="PF22673">
    <property type="entry name" value="MCP-like_PDC_1"/>
    <property type="match status" value="1"/>
</dbReference>
<feature type="transmembrane region" description="Helical" evidence="3">
    <location>
        <begin position="314"/>
        <end position="337"/>
    </location>
</feature>
<evidence type="ECO:0000313" key="5">
    <source>
        <dbReference type="EMBL" id="EKB29168.1"/>
    </source>
</evidence>
<dbReference type="HOGENOM" id="CLU_526438_0_0_6"/>
<reference evidence="5 6" key="1">
    <citation type="submission" date="2012-06" db="EMBL/GenBank/DDBJ databases">
        <title>The Genome Sequence of Aeromonas hydrophila SSU.</title>
        <authorList>
            <consortium name="The Broad Institute Genome Sequencing Platform"/>
            <person name="Earl A."/>
            <person name="Ward D."/>
            <person name="Feldgarden M."/>
            <person name="Gevers D."/>
            <person name="Chopra A."/>
            <person name="Walker B."/>
            <person name="Young S.K."/>
            <person name="Zeng Q."/>
            <person name="Gargeya S."/>
            <person name="Fitzgerald M."/>
            <person name="Haas B."/>
            <person name="Abouelleil A."/>
            <person name="Alvarado L."/>
            <person name="Arachchi H.M."/>
            <person name="Berlin A.M."/>
            <person name="Chapman S.B."/>
            <person name="Goldberg J."/>
            <person name="Griggs A."/>
            <person name="Gujja S."/>
            <person name="Hansen M."/>
            <person name="Howarth C."/>
            <person name="Imamovic A."/>
            <person name="Larimer J."/>
            <person name="McCowan C."/>
            <person name="Montmayeur A."/>
            <person name="Murphy C."/>
            <person name="Neiman D."/>
            <person name="Pearson M."/>
            <person name="Priest M."/>
            <person name="Roberts A."/>
            <person name="Saif S."/>
            <person name="Shea T."/>
            <person name="Sisk P."/>
            <person name="Sykes S."/>
            <person name="Wortman J."/>
            <person name="Nusbaum C."/>
            <person name="Birren B."/>
        </authorList>
    </citation>
    <scope>NUCLEOTIDE SEQUENCE [LARGE SCALE GENOMIC DNA]</scope>
    <source>
        <strain evidence="5 6">SSU</strain>
    </source>
</reference>
<comment type="cofactor">
    <cofactor evidence="1">
        <name>Mg(2+)</name>
        <dbReference type="ChEBI" id="CHEBI:18420"/>
    </cofactor>
</comment>
<feature type="domain" description="GGDEF" evidence="4">
    <location>
        <begin position="379"/>
        <end position="510"/>
    </location>
</feature>
<dbReference type="Gene3D" id="3.30.450.20">
    <property type="entry name" value="PAS domain"/>
    <property type="match status" value="1"/>
</dbReference>
<dbReference type="InterPro" id="IPR000160">
    <property type="entry name" value="GGDEF_dom"/>
</dbReference>
<evidence type="ECO:0000256" key="1">
    <source>
        <dbReference type="ARBA" id="ARBA00001946"/>
    </source>
</evidence>
<keyword evidence="3" id="KW-0812">Transmembrane</keyword>
<proteinExistence type="predicted"/>
<dbReference type="GO" id="GO:0043709">
    <property type="term" value="P:cell adhesion involved in single-species biofilm formation"/>
    <property type="evidence" value="ECO:0007669"/>
    <property type="project" value="TreeGrafter"/>
</dbReference>
<organism evidence="5 6">
    <name type="scientific">Aeromonas dhakensis</name>
    <dbReference type="NCBI Taxonomy" id="196024"/>
    <lineage>
        <taxon>Bacteria</taxon>
        <taxon>Pseudomonadati</taxon>
        <taxon>Pseudomonadota</taxon>
        <taxon>Gammaproteobacteria</taxon>
        <taxon>Aeromonadales</taxon>
        <taxon>Aeromonadaceae</taxon>
        <taxon>Aeromonas</taxon>
    </lineage>
</organism>
<dbReference type="InterPro" id="IPR043128">
    <property type="entry name" value="Rev_trsase/Diguanyl_cyclase"/>
</dbReference>
<accession>K1JRA0</accession>
<dbReference type="Gene3D" id="3.30.70.270">
    <property type="match status" value="1"/>
</dbReference>
<gene>
    <name evidence="5" type="ORF">HMPREF1171_00380</name>
</gene>
<dbReference type="InterPro" id="IPR050469">
    <property type="entry name" value="Diguanylate_Cyclase"/>
</dbReference>
<dbReference type="GO" id="GO:0005886">
    <property type="term" value="C:plasma membrane"/>
    <property type="evidence" value="ECO:0007669"/>
    <property type="project" value="TreeGrafter"/>
</dbReference>
<keyword evidence="3" id="KW-0472">Membrane</keyword>
<dbReference type="SUPFAM" id="SSF55073">
    <property type="entry name" value="Nucleotide cyclase"/>
    <property type="match status" value="1"/>
</dbReference>
<dbReference type="FunFam" id="3.30.70.270:FF:000001">
    <property type="entry name" value="Diguanylate cyclase domain protein"/>
    <property type="match status" value="1"/>
</dbReference>
<dbReference type="Proteomes" id="UP000005149">
    <property type="component" value="Unassembled WGS sequence"/>
</dbReference>
<dbReference type="SMART" id="SM00267">
    <property type="entry name" value="GGDEF"/>
    <property type="match status" value="1"/>
</dbReference>
<dbReference type="InterPro" id="IPR029787">
    <property type="entry name" value="Nucleotide_cyclase"/>
</dbReference>
<name>K1JRA0_9GAMM</name>
<dbReference type="EC" id="2.7.7.65" evidence="2"/>
<dbReference type="NCBIfam" id="TIGR00254">
    <property type="entry name" value="GGDEF"/>
    <property type="match status" value="1"/>
</dbReference>
<sequence>MPEPRPHFVTYRLQWLLCAFVALLLAITLKLTLTQVTDHYQSDTLSTASRLKSQFQQMETFLEAMRGQAEERLRSNPQSALTLQLYGALRENGDQGFALDRVPADLPKGLSGNLTGLGSLPAPGSERAARLHLALSLSPLLSTASKLLGDKVGWIYFTGVDDFLYLYPWVPSSQFHFQRSIYLKSYWQDALKQKEKSLRATVSRPYEDFAGAGQMITLSQPIVKDQVLVGVISIDVLLSRLEQLLRESTPGIGTLFLVNQHQQILASSVKEAGLRPKPMATQAGYRWHQGAFQFQHAIPDTELTLLHRVPLPSLLWALLSQSAPTLIALFFMAWAVLANLKSRRLNRQLDYLSNHDALTGAFNRHYFDEFERRHQQRRGSVGVIMFDCDHFKQVNDRFGHEVGDQVLIQLVHLCQQQLRREDALIRWGGEEFLLLAAKGGEPLDQLAERLRQHIASHPWQALAPALAVTISLGYHHSSAETPLQEVIRRADVALYQAKANGRNRSEPWQDDGAGNCG</sequence>
<evidence type="ECO:0000259" key="4">
    <source>
        <dbReference type="PROSITE" id="PS50887"/>
    </source>
</evidence>
<dbReference type="SUPFAM" id="SSF103190">
    <property type="entry name" value="Sensory domain-like"/>
    <property type="match status" value="1"/>
</dbReference>
<comment type="caution">
    <text evidence="5">The sequence shown here is derived from an EMBL/GenBank/DDBJ whole genome shotgun (WGS) entry which is preliminary data.</text>
</comment>
<dbReference type="AlphaFoldDB" id="K1JRA0"/>
<dbReference type="EMBL" id="AGWR01000006">
    <property type="protein sequence ID" value="EKB29168.1"/>
    <property type="molecule type" value="Genomic_DNA"/>
</dbReference>
<dbReference type="GO" id="GO:1902201">
    <property type="term" value="P:negative regulation of bacterial-type flagellum-dependent cell motility"/>
    <property type="evidence" value="ECO:0007669"/>
    <property type="project" value="TreeGrafter"/>
</dbReference>
<dbReference type="PATRIC" id="fig|1073377.4.peg.390"/>
<keyword evidence="3" id="KW-1133">Transmembrane helix</keyword>
<dbReference type="InterPro" id="IPR029151">
    <property type="entry name" value="Sensor-like_sf"/>
</dbReference>
<dbReference type="Pfam" id="PF00990">
    <property type="entry name" value="GGDEF"/>
    <property type="match status" value="1"/>
</dbReference>
<evidence type="ECO:0000313" key="6">
    <source>
        <dbReference type="Proteomes" id="UP000005149"/>
    </source>
</evidence>
<dbReference type="PANTHER" id="PTHR45138:SF26">
    <property type="entry name" value="DIGUANYLATE CYCLASE"/>
    <property type="match status" value="1"/>
</dbReference>
<protein>
    <recommendedName>
        <fullName evidence="2">diguanylate cyclase</fullName>
        <ecNumber evidence="2">2.7.7.65</ecNumber>
    </recommendedName>
</protein>
<evidence type="ECO:0000256" key="3">
    <source>
        <dbReference type="SAM" id="Phobius"/>
    </source>
</evidence>
<dbReference type="GO" id="GO:0052621">
    <property type="term" value="F:diguanylate cyclase activity"/>
    <property type="evidence" value="ECO:0007669"/>
    <property type="project" value="UniProtKB-EC"/>
</dbReference>